<evidence type="ECO:0000313" key="2">
    <source>
        <dbReference type="EMBL" id="CAL4105597.1"/>
    </source>
</evidence>
<accession>A0AAV2QX63</accession>
<dbReference type="AlphaFoldDB" id="A0AAV2QX63"/>
<proteinExistence type="predicted"/>
<evidence type="ECO:0000256" key="1">
    <source>
        <dbReference type="SAM" id="MobiDB-lite"/>
    </source>
</evidence>
<comment type="caution">
    <text evidence="2">The sequence shown here is derived from an EMBL/GenBank/DDBJ whole genome shotgun (WGS) entry which is preliminary data.</text>
</comment>
<gene>
    <name evidence="2" type="ORF">MNOR_LOCUS18126</name>
</gene>
<evidence type="ECO:0000313" key="3">
    <source>
        <dbReference type="Proteomes" id="UP001497623"/>
    </source>
</evidence>
<reference evidence="2 3" key="1">
    <citation type="submission" date="2024-05" db="EMBL/GenBank/DDBJ databases">
        <authorList>
            <person name="Wallberg A."/>
        </authorList>
    </citation>
    <scope>NUCLEOTIDE SEQUENCE [LARGE SCALE GENOMIC DNA]</scope>
</reference>
<protein>
    <submittedName>
        <fullName evidence="2">Uncharacterized protein</fullName>
    </submittedName>
</protein>
<organism evidence="2 3">
    <name type="scientific">Meganyctiphanes norvegica</name>
    <name type="common">Northern krill</name>
    <name type="synonym">Thysanopoda norvegica</name>
    <dbReference type="NCBI Taxonomy" id="48144"/>
    <lineage>
        <taxon>Eukaryota</taxon>
        <taxon>Metazoa</taxon>
        <taxon>Ecdysozoa</taxon>
        <taxon>Arthropoda</taxon>
        <taxon>Crustacea</taxon>
        <taxon>Multicrustacea</taxon>
        <taxon>Malacostraca</taxon>
        <taxon>Eumalacostraca</taxon>
        <taxon>Eucarida</taxon>
        <taxon>Euphausiacea</taxon>
        <taxon>Euphausiidae</taxon>
        <taxon>Meganyctiphanes</taxon>
    </lineage>
</organism>
<dbReference type="EMBL" id="CAXKWB010012815">
    <property type="protein sequence ID" value="CAL4105597.1"/>
    <property type="molecule type" value="Genomic_DNA"/>
</dbReference>
<feature type="region of interest" description="Disordered" evidence="1">
    <location>
        <begin position="42"/>
        <end position="87"/>
    </location>
</feature>
<name>A0AAV2QX63_MEGNR</name>
<sequence>MDMNYDFSPQWQQLRSTNSLQEKKYNNHKKCPNRGRTCFKVKSAHPSSTKSKPAYEYNLEQFPRLGETNSKDKKNNTRMGSSLGSIKNKKESCVSTKEIATDELEFMVQVLSEAKYNESEKDEKYIANGSIHPLKKSTNFNNIQKENGEISYNSLPVSFETDKTASQCKKKGKRKTIKKVSADNIKCFQDDNNNNSEKKIQYVMEEQNNNINEQFWTINSEPIITTV</sequence>
<keyword evidence="3" id="KW-1185">Reference proteome</keyword>
<dbReference type="Proteomes" id="UP001497623">
    <property type="component" value="Unassembled WGS sequence"/>
</dbReference>
<feature type="non-terminal residue" evidence="2">
    <location>
        <position position="227"/>
    </location>
</feature>